<dbReference type="Gene3D" id="3.90.380.10">
    <property type="entry name" value="Naphthalene 1,2-dioxygenase Alpha Subunit, Chain A, domain 1"/>
    <property type="match status" value="1"/>
</dbReference>
<feature type="domain" description="Rieske" evidence="6">
    <location>
        <begin position="27"/>
        <end position="133"/>
    </location>
</feature>
<reference evidence="7 8" key="1">
    <citation type="submission" date="2019-11" db="EMBL/GenBank/DDBJ databases">
        <title>Draft genome of Amycolatopsis RM579.</title>
        <authorList>
            <person name="Duangmal K."/>
            <person name="Mingma R."/>
        </authorList>
    </citation>
    <scope>NUCLEOTIDE SEQUENCE [LARGE SCALE GENOMIC DNA]</scope>
    <source>
        <strain evidence="7 8">RM579</strain>
    </source>
</reference>
<dbReference type="PANTHER" id="PTHR21266:SF59">
    <property type="entry name" value="BLR4922 PROTEIN"/>
    <property type="match status" value="1"/>
</dbReference>
<evidence type="ECO:0000256" key="5">
    <source>
        <dbReference type="ARBA" id="ARBA00023014"/>
    </source>
</evidence>
<evidence type="ECO:0000256" key="1">
    <source>
        <dbReference type="ARBA" id="ARBA00022714"/>
    </source>
</evidence>
<dbReference type="GO" id="GO:0016705">
    <property type="term" value="F:oxidoreductase activity, acting on paired donors, with incorporation or reduction of molecular oxygen"/>
    <property type="evidence" value="ECO:0007669"/>
    <property type="project" value="UniProtKB-ARBA"/>
</dbReference>
<evidence type="ECO:0000256" key="2">
    <source>
        <dbReference type="ARBA" id="ARBA00022723"/>
    </source>
</evidence>
<proteinExistence type="predicted"/>
<organism evidence="7 8">
    <name type="scientific">Amycolatopsis pithecellobii</name>
    <dbReference type="NCBI Taxonomy" id="664692"/>
    <lineage>
        <taxon>Bacteria</taxon>
        <taxon>Bacillati</taxon>
        <taxon>Actinomycetota</taxon>
        <taxon>Actinomycetes</taxon>
        <taxon>Pseudonocardiales</taxon>
        <taxon>Pseudonocardiaceae</taxon>
        <taxon>Amycolatopsis</taxon>
    </lineage>
</organism>
<gene>
    <name evidence="7" type="ORF">GKO32_24145</name>
</gene>
<comment type="caution">
    <text evidence="7">The sequence shown here is derived from an EMBL/GenBank/DDBJ whole genome shotgun (WGS) entry which is preliminary data.</text>
</comment>
<dbReference type="InterPro" id="IPR036922">
    <property type="entry name" value="Rieske_2Fe-2S_sf"/>
</dbReference>
<keyword evidence="2" id="KW-0479">Metal-binding</keyword>
<dbReference type="Gene3D" id="2.102.10.10">
    <property type="entry name" value="Rieske [2Fe-2S] iron-sulphur domain"/>
    <property type="match status" value="1"/>
</dbReference>
<evidence type="ECO:0000313" key="8">
    <source>
        <dbReference type="Proteomes" id="UP000440096"/>
    </source>
</evidence>
<dbReference type="RefSeq" id="WP_154759180.1">
    <property type="nucleotide sequence ID" value="NZ_WMBA01000042.1"/>
</dbReference>
<dbReference type="Pfam" id="PF00355">
    <property type="entry name" value="Rieske"/>
    <property type="match status" value="1"/>
</dbReference>
<dbReference type="GO" id="GO:0046872">
    <property type="term" value="F:metal ion binding"/>
    <property type="evidence" value="ECO:0007669"/>
    <property type="project" value="UniProtKB-KW"/>
</dbReference>
<dbReference type="InterPro" id="IPR017941">
    <property type="entry name" value="Rieske_2Fe-2S"/>
</dbReference>
<sequence>MLTVEENERLTRVGPQTPMGKMLRRYWLPALSSAELVAGGAPRAVRLLGEDLVAFRGDDGVVGVLAAACPHRGASLVLAKNADCALQCLYHGWKIAPDGRILDMPAEPEDTRYLERIRQVAYPVREAGALVWVYLGPAELEPEFPAWDWTSLPDEHILVGKAVAECNWVQCLEGAIDSAHQTYLHDSASRIERDRNYARWAAEQGLDPTDGFDETGQIVRPWADGRPKLQIEDTDFGFSYAAIRKPLFKEDEFKNVRVTHFVAPVHAAIPSPAGWSQLIIHVPMDDYTTAFYHVRANLEAPYDEETARVHKNAAGLVPGVDLDENFYKLANKSNLWKQDREEMKRDRFSGIRGTVTEDQAVQESMGPIFDRSKEHLATSDMAVIRMRRLLMQSLREFEAGAAPIGLRNPIPYASIRGEERTIPLSQAWQSVGRITESS</sequence>
<name>A0A6N7YYT9_9PSEU</name>
<dbReference type="InterPro" id="IPR050584">
    <property type="entry name" value="Cholesterol_7-desaturase"/>
</dbReference>
<keyword evidence="8" id="KW-1185">Reference proteome</keyword>
<dbReference type="OrthoDB" id="5243643at2"/>
<dbReference type="Pfam" id="PF19301">
    <property type="entry name" value="LigXa_C"/>
    <property type="match status" value="1"/>
</dbReference>
<evidence type="ECO:0000256" key="4">
    <source>
        <dbReference type="ARBA" id="ARBA00023004"/>
    </source>
</evidence>
<evidence type="ECO:0000256" key="3">
    <source>
        <dbReference type="ARBA" id="ARBA00023002"/>
    </source>
</evidence>
<keyword evidence="4" id="KW-0408">Iron</keyword>
<dbReference type="SUPFAM" id="SSF50022">
    <property type="entry name" value="ISP domain"/>
    <property type="match status" value="1"/>
</dbReference>
<dbReference type="GO" id="GO:0004497">
    <property type="term" value="F:monooxygenase activity"/>
    <property type="evidence" value="ECO:0007669"/>
    <property type="project" value="UniProtKB-ARBA"/>
</dbReference>
<protein>
    <submittedName>
        <fullName evidence="7">Rieske 2Fe-2S domain-containing protein</fullName>
    </submittedName>
</protein>
<dbReference type="PANTHER" id="PTHR21266">
    <property type="entry name" value="IRON-SULFUR DOMAIN CONTAINING PROTEIN"/>
    <property type="match status" value="1"/>
</dbReference>
<dbReference type="CDD" id="cd03479">
    <property type="entry name" value="Rieske_RO_Alpha_PhDO_like"/>
    <property type="match status" value="1"/>
</dbReference>
<dbReference type="AlphaFoldDB" id="A0A6N7YYT9"/>
<dbReference type="GO" id="GO:0051537">
    <property type="term" value="F:2 iron, 2 sulfur cluster binding"/>
    <property type="evidence" value="ECO:0007669"/>
    <property type="project" value="UniProtKB-KW"/>
</dbReference>
<dbReference type="EMBL" id="WMBA01000042">
    <property type="protein sequence ID" value="MTD57042.1"/>
    <property type="molecule type" value="Genomic_DNA"/>
</dbReference>
<keyword evidence="5" id="KW-0411">Iron-sulfur</keyword>
<evidence type="ECO:0000313" key="7">
    <source>
        <dbReference type="EMBL" id="MTD57042.1"/>
    </source>
</evidence>
<accession>A0A6N7YYT9</accession>
<evidence type="ECO:0000259" key="6">
    <source>
        <dbReference type="PROSITE" id="PS51296"/>
    </source>
</evidence>
<dbReference type="PROSITE" id="PS51296">
    <property type="entry name" value="RIESKE"/>
    <property type="match status" value="1"/>
</dbReference>
<dbReference type="InterPro" id="IPR045623">
    <property type="entry name" value="LigXa_C"/>
</dbReference>
<keyword evidence="3" id="KW-0560">Oxidoreductase</keyword>
<dbReference type="Proteomes" id="UP000440096">
    <property type="component" value="Unassembled WGS sequence"/>
</dbReference>
<keyword evidence="1" id="KW-0001">2Fe-2S</keyword>
<dbReference type="SUPFAM" id="SSF55961">
    <property type="entry name" value="Bet v1-like"/>
    <property type="match status" value="1"/>
</dbReference>